<dbReference type="InterPro" id="IPR012349">
    <property type="entry name" value="Split_barrel_FMN-bd"/>
</dbReference>
<proteinExistence type="predicted"/>
<evidence type="ECO:0000313" key="2">
    <source>
        <dbReference type="Proteomes" id="UP001428774"/>
    </source>
</evidence>
<evidence type="ECO:0000313" key="1">
    <source>
        <dbReference type="EMBL" id="MEN9060860.1"/>
    </source>
</evidence>
<dbReference type="InterPro" id="IPR007396">
    <property type="entry name" value="TR_PAI2-type"/>
</dbReference>
<dbReference type="Gene3D" id="2.30.110.10">
    <property type="entry name" value="Electron Transport, Fmn-binding Protein, Chain A"/>
    <property type="match status" value="1"/>
</dbReference>
<comment type="caution">
    <text evidence="1">The sequence shown here is derived from an EMBL/GenBank/DDBJ whole genome shotgun (WGS) entry which is preliminary data.</text>
</comment>
<dbReference type="RefSeq" id="WP_347165996.1">
    <property type="nucleotide sequence ID" value="NZ_JBDNCH010000002.1"/>
</dbReference>
<name>A0AAW9SHD3_9RHOB</name>
<dbReference type="EMBL" id="JBDNCH010000002">
    <property type="protein sequence ID" value="MEN9060860.1"/>
    <property type="molecule type" value="Genomic_DNA"/>
</dbReference>
<dbReference type="PANTHER" id="PTHR35802">
    <property type="entry name" value="PROTEASE SYNTHASE AND SPORULATION PROTEIN PAI 2"/>
    <property type="match status" value="1"/>
</dbReference>
<accession>A0AAW9SHD3</accession>
<keyword evidence="2" id="KW-1185">Reference proteome</keyword>
<organism evidence="1 2">
    <name type="scientific">Ponticoccus litoralis</name>
    <dbReference type="NCBI Taxonomy" id="422297"/>
    <lineage>
        <taxon>Bacteria</taxon>
        <taxon>Pseudomonadati</taxon>
        <taxon>Pseudomonadota</taxon>
        <taxon>Alphaproteobacteria</taxon>
        <taxon>Rhodobacterales</taxon>
        <taxon>Roseobacteraceae</taxon>
        <taxon>Ponticoccus</taxon>
    </lineage>
</organism>
<dbReference type="Pfam" id="PF04299">
    <property type="entry name" value="FMN_bind_2"/>
    <property type="match status" value="1"/>
</dbReference>
<sequence length="246" mass="25686">MLCVSAEPVPLLAHVPFLLSEDGAGVDLHLVRSNPICRATGPARLVVTGPDGYVSPDWYGIADQVPTWNYTAVHLSGRLEALPADRLPEMLARQSAFFEARLLPKPPWTMDKMSAEVTARFLRMILPFRLHVEDVQSTVKLGQNKDAAVRLAAARPAGNGVRFGPGGAGGTDERAPGLTGARPAAGVGAAAAPRGIWTKKKHKARALPMPGAGCCGTAGGATFARPNGLDGPGHGGTVCACDQNRS</sequence>
<dbReference type="SUPFAM" id="SSF50475">
    <property type="entry name" value="FMN-binding split barrel"/>
    <property type="match status" value="1"/>
</dbReference>
<dbReference type="Proteomes" id="UP001428774">
    <property type="component" value="Unassembled WGS sequence"/>
</dbReference>
<reference evidence="1 2" key="1">
    <citation type="submission" date="2024-05" db="EMBL/GenBank/DDBJ databases">
        <title>Genome sequence of Ponticoccus litoralis KCCM 90028.</title>
        <authorList>
            <person name="Kim J.M."/>
            <person name="Lee J.K."/>
            <person name="Choi B.J."/>
            <person name="Bayburt H."/>
            <person name="Baek J.H."/>
            <person name="Jeon C.O."/>
        </authorList>
    </citation>
    <scope>NUCLEOTIDE SEQUENCE [LARGE SCALE GENOMIC DNA]</scope>
    <source>
        <strain evidence="1 2">KCCM 90028</strain>
    </source>
</reference>
<dbReference type="AlphaFoldDB" id="A0AAW9SHD3"/>
<gene>
    <name evidence="1" type="ORF">ABFB10_07210</name>
</gene>
<protein>
    <submittedName>
        <fullName evidence="1">FMN-binding negative transcriptional regulator</fullName>
    </submittedName>
</protein>
<dbReference type="PANTHER" id="PTHR35802:SF1">
    <property type="entry name" value="PROTEASE SYNTHASE AND SPORULATION PROTEIN PAI 2"/>
    <property type="match status" value="1"/>
</dbReference>